<evidence type="ECO:0000313" key="2">
    <source>
        <dbReference type="Proteomes" id="UP000679226"/>
    </source>
</evidence>
<gene>
    <name evidence="1" type="ORF">INE88_03770</name>
</gene>
<reference evidence="1" key="1">
    <citation type="journal article" date="2021" name="PLoS Genet.">
        <title>Mobile Type VI secretion system loci of the gut Bacteroidales display extensive intra-ecosystem transfer, multi-species spread and geographical clustering.</title>
        <authorList>
            <person name="Garcia-Bayona L."/>
            <person name="Coyne M.J."/>
            <person name="Comstock L.E."/>
        </authorList>
    </citation>
    <scope>NUCLEOTIDE SEQUENCE</scope>
    <source>
        <strain evidence="1">CL11T00C20</strain>
    </source>
</reference>
<evidence type="ECO:0000313" key="1">
    <source>
        <dbReference type="EMBL" id="QUT46925.1"/>
    </source>
</evidence>
<dbReference type="RefSeq" id="WP_211454462.1">
    <property type="nucleotide sequence ID" value="NZ_CP072227.1"/>
</dbReference>
<proteinExistence type="predicted"/>
<accession>A0A975KJX6</accession>
<dbReference type="KEGG" id="beg:INE88_03770"/>
<dbReference type="EMBL" id="CP072227">
    <property type="protein sequence ID" value="QUT46925.1"/>
    <property type="molecule type" value="Genomic_DNA"/>
</dbReference>
<dbReference type="Proteomes" id="UP000679226">
    <property type="component" value="Chromosome"/>
</dbReference>
<protein>
    <submittedName>
        <fullName evidence="1">Uncharacterized protein</fullName>
    </submittedName>
</protein>
<sequence length="130" mass="14515">MADQRMNEFAPATEVEYVYAEAADGSQVKIKKNDLIREKQIYMEVNQEIDLGFNTSALLCIKAPQLTGSLAVVLAFSNSVYFSEISNNNDVYVFTKDTPGKVCIYKTEEYGNIKVKNLTNAPSFIIVSIL</sequence>
<organism evidence="1 2">
    <name type="scientific">Bacteroides eggerthii</name>
    <dbReference type="NCBI Taxonomy" id="28111"/>
    <lineage>
        <taxon>Bacteria</taxon>
        <taxon>Pseudomonadati</taxon>
        <taxon>Bacteroidota</taxon>
        <taxon>Bacteroidia</taxon>
        <taxon>Bacteroidales</taxon>
        <taxon>Bacteroidaceae</taxon>
        <taxon>Bacteroides</taxon>
    </lineage>
</organism>
<dbReference type="AlphaFoldDB" id="A0A975KJX6"/>
<name>A0A975KJX6_9BACE</name>